<dbReference type="GeneID" id="90038132"/>
<dbReference type="PROSITE" id="PS50023">
    <property type="entry name" value="LIM_DOMAIN_2"/>
    <property type="match status" value="1"/>
</dbReference>
<evidence type="ECO:0000256" key="1">
    <source>
        <dbReference type="ARBA" id="ARBA00022723"/>
    </source>
</evidence>
<dbReference type="RefSeq" id="XP_064768661.1">
    <property type="nucleotide sequence ID" value="XM_064912620.1"/>
</dbReference>
<dbReference type="PANTHER" id="PTHR24214">
    <property type="entry name" value="PDZ AND LIM DOMAIN PROTEIN ZASP"/>
    <property type="match status" value="1"/>
</dbReference>
<dbReference type="Pfam" id="PF00412">
    <property type="entry name" value="LIM"/>
    <property type="match status" value="1"/>
</dbReference>
<dbReference type="SMART" id="SM00132">
    <property type="entry name" value="LIM"/>
    <property type="match status" value="2"/>
</dbReference>
<evidence type="ECO:0000313" key="8">
    <source>
        <dbReference type="Proteomes" id="UP001498771"/>
    </source>
</evidence>
<keyword evidence="3 4" id="KW-0440">LIM domain</keyword>
<evidence type="ECO:0000259" key="6">
    <source>
        <dbReference type="PROSITE" id="PS50023"/>
    </source>
</evidence>
<dbReference type="EMBL" id="JBBJBU010000005">
    <property type="protein sequence ID" value="KAK7205628.1"/>
    <property type="molecule type" value="Genomic_DNA"/>
</dbReference>
<keyword evidence="8" id="KW-1185">Reference proteome</keyword>
<protein>
    <recommendedName>
        <fullName evidence="6">LIM zinc-binding domain-containing protein</fullName>
    </recommendedName>
</protein>
<keyword evidence="2 4" id="KW-0862">Zinc</keyword>
<sequence>MDEYEACSPSPMDVDGGYSSSDEEMHFSSKVRILSQLQMTLTPSNPEFPHHTLSTIPDEPDNAGALSDVSDEDIPSTPALNISSRRPWGDDRELQADESKPSRKSKKKHTCTACNKLIEGRSIRAPRDGSAPRSKHRWHKECFRCTVCQAPFDGLECYLSSDTRMPFCGACYHTRNGSLCCICGSGVEGPCVLVEEDDDEQYFTRKSHTDCFKCSECSIILNKSYYEMQRGEFMCEVHAIQTYNKLRARAFVSKGLPMSAQAVVSAQKRMSRIERRLTSTVVNIDPNQFNSGVPF</sequence>
<evidence type="ECO:0000256" key="5">
    <source>
        <dbReference type="SAM" id="MobiDB-lite"/>
    </source>
</evidence>
<evidence type="ECO:0000313" key="7">
    <source>
        <dbReference type="EMBL" id="KAK7205628.1"/>
    </source>
</evidence>
<keyword evidence="1 4" id="KW-0479">Metal-binding</keyword>
<feature type="domain" description="LIM zinc-binding" evidence="6">
    <location>
        <begin position="109"/>
        <end position="178"/>
    </location>
</feature>
<proteinExistence type="predicted"/>
<gene>
    <name evidence="7" type="ORF">BZA70DRAFT_278595</name>
</gene>
<evidence type="ECO:0000256" key="3">
    <source>
        <dbReference type="ARBA" id="ARBA00023038"/>
    </source>
</evidence>
<reference evidence="7 8" key="1">
    <citation type="submission" date="2024-03" db="EMBL/GenBank/DDBJ databases">
        <title>Genome-scale model development and genomic sequencing of the oleaginous clade Lipomyces.</title>
        <authorList>
            <consortium name="Lawrence Berkeley National Laboratory"/>
            <person name="Czajka J.J."/>
            <person name="Han Y."/>
            <person name="Kim J."/>
            <person name="Mondo S.J."/>
            <person name="Hofstad B.A."/>
            <person name="Robles A."/>
            <person name="Haridas S."/>
            <person name="Riley R."/>
            <person name="LaButti K."/>
            <person name="Pangilinan J."/>
            <person name="Andreopoulos W."/>
            <person name="Lipzen A."/>
            <person name="Yan J."/>
            <person name="Wang M."/>
            <person name="Ng V."/>
            <person name="Grigoriev I.V."/>
            <person name="Spatafora J.W."/>
            <person name="Magnuson J.K."/>
            <person name="Baker S.E."/>
            <person name="Pomraning K.R."/>
        </authorList>
    </citation>
    <scope>NUCLEOTIDE SEQUENCE [LARGE SCALE GENOMIC DNA]</scope>
    <source>
        <strain evidence="7 8">Phaff 52-87</strain>
    </source>
</reference>
<comment type="caution">
    <text evidence="7">The sequence shown here is derived from an EMBL/GenBank/DDBJ whole genome shotgun (WGS) entry which is preliminary data.</text>
</comment>
<feature type="region of interest" description="Disordered" evidence="5">
    <location>
        <begin position="1"/>
        <end position="110"/>
    </location>
</feature>
<dbReference type="Gene3D" id="2.10.110.10">
    <property type="entry name" value="Cysteine Rich Protein"/>
    <property type="match status" value="2"/>
</dbReference>
<dbReference type="InterPro" id="IPR050604">
    <property type="entry name" value="PDZ-LIM_domain"/>
</dbReference>
<dbReference type="SUPFAM" id="SSF57716">
    <property type="entry name" value="Glucocorticoid receptor-like (DNA-binding domain)"/>
    <property type="match status" value="1"/>
</dbReference>
<organism evidence="7 8">
    <name type="scientific">Myxozyma melibiosi</name>
    <dbReference type="NCBI Taxonomy" id="54550"/>
    <lineage>
        <taxon>Eukaryota</taxon>
        <taxon>Fungi</taxon>
        <taxon>Dikarya</taxon>
        <taxon>Ascomycota</taxon>
        <taxon>Saccharomycotina</taxon>
        <taxon>Lipomycetes</taxon>
        <taxon>Lipomycetales</taxon>
        <taxon>Lipomycetaceae</taxon>
        <taxon>Myxozyma</taxon>
    </lineage>
</organism>
<name>A0ABR1F707_9ASCO</name>
<dbReference type="Proteomes" id="UP001498771">
    <property type="component" value="Unassembled WGS sequence"/>
</dbReference>
<evidence type="ECO:0000256" key="2">
    <source>
        <dbReference type="ARBA" id="ARBA00022833"/>
    </source>
</evidence>
<evidence type="ECO:0000256" key="4">
    <source>
        <dbReference type="PROSITE-ProRule" id="PRU00125"/>
    </source>
</evidence>
<feature type="compositionally biased region" description="Polar residues" evidence="5">
    <location>
        <begin position="35"/>
        <end position="45"/>
    </location>
</feature>
<dbReference type="PANTHER" id="PTHR24214:SF38">
    <property type="entry name" value="PDZ AND LIM DOMAIN PROTEIN ZASP-RELATED"/>
    <property type="match status" value="1"/>
</dbReference>
<dbReference type="InterPro" id="IPR001781">
    <property type="entry name" value="Znf_LIM"/>
</dbReference>
<feature type="compositionally biased region" description="Basic and acidic residues" evidence="5">
    <location>
        <begin position="87"/>
        <end position="101"/>
    </location>
</feature>
<accession>A0ABR1F707</accession>